<dbReference type="InterPro" id="IPR036938">
    <property type="entry name" value="PAP2/HPO_sf"/>
</dbReference>
<dbReference type="InterPro" id="IPR000326">
    <property type="entry name" value="PAP2/HPO"/>
</dbReference>
<dbReference type="PANTHER" id="PTHR14969:SF13">
    <property type="entry name" value="AT30094P"/>
    <property type="match status" value="1"/>
</dbReference>
<feature type="domain" description="Phosphatidic acid phosphatase type 2/haloperoxidase" evidence="1">
    <location>
        <begin position="129"/>
        <end position="240"/>
    </location>
</feature>
<dbReference type="AlphaFoldDB" id="A0A652YU88"/>
<organism evidence="2">
    <name type="scientific">Nocardia globerula</name>
    <dbReference type="NCBI Taxonomy" id="1818"/>
    <lineage>
        <taxon>Bacteria</taxon>
        <taxon>Bacillati</taxon>
        <taxon>Actinomycetota</taxon>
        <taxon>Actinomycetes</taxon>
        <taxon>Mycobacteriales</taxon>
        <taxon>Nocardiaceae</taxon>
        <taxon>Nocardia</taxon>
    </lineage>
</organism>
<proteinExistence type="predicted"/>
<name>A0A652YU88_NOCGL</name>
<dbReference type="SMART" id="SM00014">
    <property type="entry name" value="acidPPc"/>
    <property type="match status" value="1"/>
</dbReference>
<accession>A0A652YU88</accession>
<evidence type="ECO:0000259" key="1">
    <source>
        <dbReference type="SMART" id="SM00014"/>
    </source>
</evidence>
<protein>
    <submittedName>
        <fullName evidence="2">Undecaprenyl-diphosphatase</fullName>
    </submittedName>
</protein>
<dbReference type="SUPFAM" id="SSF48317">
    <property type="entry name" value="Acid phosphatase/Vanadium-dependent haloperoxidase"/>
    <property type="match status" value="1"/>
</dbReference>
<reference evidence="2" key="1">
    <citation type="submission" date="2019-07" db="EMBL/GenBank/DDBJ databases">
        <title>Genomic Encyclopedia of Type Strains, Phase IV (KMG-IV): sequencing the most valuable type-strain genomes for metagenomic binning, comparative biology and taxonomic classification.</title>
        <authorList>
            <person name="Goeker M."/>
        </authorList>
    </citation>
    <scope>NUCLEOTIDE SEQUENCE</scope>
    <source>
        <strain evidence="2">DSM 44596</strain>
    </source>
</reference>
<gene>
    <name evidence="2" type="ORF">FNL38_102794</name>
</gene>
<dbReference type="Pfam" id="PF01569">
    <property type="entry name" value="PAP2"/>
    <property type="match status" value="1"/>
</dbReference>
<evidence type="ECO:0000313" key="2">
    <source>
        <dbReference type="EMBL" id="TYQ06652.1"/>
    </source>
</evidence>
<dbReference type="CDD" id="cd03392">
    <property type="entry name" value="PAP2_like_2"/>
    <property type="match status" value="1"/>
</dbReference>
<dbReference type="PANTHER" id="PTHR14969">
    <property type="entry name" value="SPHINGOSINE-1-PHOSPHATE PHOSPHOHYDROLASE"/>
    <property type="match status" value="1"/>
</dbReference>
<dbReference type="Gene3D" id="1.20.144.10">
    <property type="entry name" value="Phosphatidic acid phosphatase type 2/haloperoxidase"/>
    <property type="match status" value="1"/>
</dbReference>
<comment type="caution">
    <text evidence="2">The sequence shown here is derived from an EMBL/GenBank/DDBJ whole genome shotgun (WGS) entry which is preliminary data.</text>
</comment>
<sequence>MPATVSAVRTAVTEVLTESSSAEIAVTAVVLASALFAFGSIYQASTLRSSVIRATGLIVALVTLSVAVMHNGWLSRFDGPVTEWMIAHRSHGLNQIAVAVTDLGSPVATAILGIGAGAVLSWQARSVIPGIVVVGTVGSAAVASTVMKAVVARERPPTASQVLLETDHSFPSGHVTGTGALIGIVVLLVAMQHTPSVKRLLMLVAVVVTLVVALTRLYLGVHWLTDVVAGAALATFAVTIGGAAFRYLDNRSRPKHDALTPSTSADPRIAAAEYRTL</sequence>
<dbReference type="EMBL" id="VNIQ01000002">
    <property type="protein sequence ID" value="TYQ06652.1"/>
    <property type="molecule type" value="Genomic_DNA"/>
</dbReference>